<dbReference type="AlphaFoldDB" id="A0A9D6QIH3"/>
<comment type="caution">
    <text evidence="4">The sequence shown here is derived from an EMBL/GenBank/DDBJ whole genome shotgun (WGS) entry which is preliminary data.</text>
</comment>
<dbReference type="Gene3D" id="3.40.50.2000">
    <property type="entry name" value="Glycogen Phosphorylase B"/>
    <property type="match status" value="2"/>
</dbReference>
<dbReference type="SUPFAM" id="SSF53756">
    <property type="entry name" value="UDP-Glycosyltransferase/glycogen phosphorylase"/>
    <property type="match status" value="1"/>
</dbReference>
<keyword evidence="1" id="KW-0328">Glycosyltransferase</keyword>
<protein>
    <submittedName>
        <fullName evidence="4">Glycosyltransferase family 4 protein</fullName>
    </submittedName>
</protein>
<dbReference type="PANTHER" id="PTHR12526:SF510">
    <property type="entry name" value="D-INOSITOL 3-PHOSPHATE GLYCOSYLTRANSFERASE"/>
    <property type="match status" value="1"/>
</dbReference>
<feature type="domain" description="Glycosyltransferase subfamily 4-like N-terminal" evidence="3">
    <location>
        <begin position="42"/>
        <end position="203"/>
    </location>
</feature>
<gene>
    <name evidence="4" type="ORF">HY076_03715</name>
</gene>
<evidence type="ECO:0000256" key="1">
    <source>
        <dbReference type="ARBA" id="ARBA00022676"/>
    </source>
</evidence>
<dbReference type="PANTHER" id="PTHR12526">
    <property type="entry name" value="GLYCOSYLTRANSFERASE"/>
    <property type="match status" value="1"/>
</dbReference>
<organism evidence="4 5">
    <name type="scientific">Eiseniibacteriota bacterium</name>
    <dbReference type="NCBI Taxonomy" id="2212470"/>
    <lineage>
        <taxon>Bacteria</taxon>
        <taxon>Candidatus Eiseniibacteriota</taxon>
    </lineage>
</organism>
<evidence type="ECO:0000259" key="3">
    <source>
        <dbReference type="Pfam" id="PF13439"/>
    </source>
</evidence>
<feature type="non-terminal residue" evidence="4">
    <location>
        <position position="338"/>
    </location>
</feature>
<dbReference type="Proteomes" id="UP000807850">
    <property type="component" value="Unassembled WGS sequence"/>
</dbReference>
<accession>A0A9D6QIH3</accession>
<reference evidence="4" key="1">
    <citation type="submission" date="2020-07" db="EMBL/GenBank/DDBJ databases">
        <title>Huge and variable diversity of episymbiotic CPR bacteria and DPANN archaea in groundwater ecosystems.</title>
        <authorList>
            <person name="He C.Y."/>
            <person name="Keren R."/>
            <person name="Whittaker M."/>
            <person name="Farag I.F."/>
            <person name="Doudna J."/>
            <person name="Cate J.H.D."/>
            <person name="Banfield J.F."/>
        </authorList>
    </citation>
    <scope>NUCLEOTIDE SEQUENCE</scope>
    <source>
        <strain evidence="4">NC_groundwater_928_Pr1_S-0.2um_72_17</strain>
    </source>
</reference>
<sequence>MSATPGVAPAGARAPAATRGRICFHAPYAWPLFTHGRLAFTGGAEVQQVALARGLAARGFAVSMVCCDYGQPARVDVGGITVLRAFPPHAGLPIVRFFHPRLTRAVAALAVADAEVYYVRGAALAAGVAYEVARARGAAFVLGAAHDHDARRSLPLLGRPPDRWWVRRALRGARTIISQTETQRALFASEMGLASEVVPNLVEPPDGFADAGQEGTIVWLATYKPAKRPEWFVELARRMPQRRFVMCGVIPIPPESPAAWDAARAAAPPNLEVRGPLDHARLGELFRGASLMVHTSPVEGFPNTVLEAWAHGVPTVSAVDPDGVVTRERLGAVATDWD</sequence>
<evidence type="ECO:0000313" key="5">
    <source>
        <dbReference type="Proteomes" id="UP000807850"/>
    </source>
</evidence>
<dbReference type="InterPro" id="IPR028098">
    <property type="entry name" value="Glyco_trans_4-like_N"/>
</dbReference>
<dbReference type="GO" id="GO:0016757">
    <property type="term" value="F:glycosyltransferase activity"/>
    <property type="evidence" value="ECO:0007669"/>
    <property type="project" value="UniProtKB-KW"/>
</dbReference>
<evidence type="ECO:0000256" key="2">
    <source>
        <dbReference type="ARBA" id="ARBA00022679"/>
    </source>
</evidence>
<evidence type="ECO:0000313" key="4">
    <source>
        <dbReference type="EMBL" id="MBI3539362.1"/>
    </source>
</evidence>
<name>A0A9D6QIH3_UNCEI</name>
<dbReference type="EMBL" id="JACQAY010000110">
    <property type="protein sequence ID" value="MBI3539362.1"/>
    <property type="molecule type" value="Genomic_DNA"/>
</dbReference>
<keyword evidence="2" id="KW-0808">Transferase</keyword>
<proteinExistence type="predicted"/>
<dbReference type="CDD" id="cd03801">
    <property type="entry name" value="GT4_PimA-like"/>
    <property type="match status" value="1"/>
</dbReference>
<dbReference type="Pfam" id="PF13439">
    <property type="entry name" value="Glyco_transf_4"/>
    <property type="match status" value="1"/>
</dbReference>
<dbReference type="Pfam" id="PF13692">
    <property type="entry name" value="Glyco_trans_1_4"/>
    <property type="match status" value="1"/>
</dbReference>